<dbReference type="Gramene" id="OIS97399">
    <property type="protein sequence ID" value="OIS97399"/>
    <property type="gene ID" value="A4A49_62454"/>
</dbReference>
<reference evidence="1" key="1">
    <citation type="submission" date="2016-11" db="EMBL/GenBank/DDBJ databases">
        <title>The genome of Nicotiana attenuata.</title>
        <authorList>
            <person name="Xu S."/>
            <person name="Brockmoeller T."/>
            <person name="Gaquerel E."/>
            <person name="Navarro A."/>
            <person name="Kuhl H."/>
            <person name="Gase K."/>
            <person name="Ling Z."/>
            <person name="Zhou W."/>
            <person name="Kreitzer C."/>
            <person name="Stanke M."/>
            <person name="Tang H."/>
            <person name="Lyons E."/>
            <person name="Pandey P."/>
            <person name="Pandey S.P."/>
            <person name="Timmermann B."/>
            <person name="Baldwin I.T."/>
        </authorList>
    </citation>
    <scope>NUCLEOTIDE SEQUENCE [LARGE SCALE GENOMIC DNA]</scope>
    <source>
        <strain evidence="1">UT</strain>
    </source>
</reference>
<sequence length="79" mass="8350">VGNNLFEPEVLWGNSAQTALTREVNSVATTVEEAFATPNVSSDRSMGNLDFLNNDYPGDAALSAGSGGMQVPYLLNVED</sequence>
<dbReference type="EMBL" id="MJEQ01037192">
    <property type="protein sequence ID" value="OIS97399.1"/>
    <property type="molecule type" value="Genomic_DNA"/>
</dbReference>
<feature type="non-terminal residue" evidence="1">
    <location>
        <position position="1"/>
    </location>
</feature>
<gene>
    <name evidence="1" type="ORF">A4A49_62454</name>
</gene>
<evidence type="ECO:0000313" key="1">
    <source>
        <dbReference type="EMBL" id="OIS97399.1"/>
    </source>
</evidence>
<accession>A0A1J6IA53</accession>
<dbReference type="AlphaFoldDB" id="A0A1J6IA53"/>
<protein>
    <submittedName>
        <fullName evidence="1">Uncharacterized protein</fullName>
    </submittedName>
</protein>
<proteinExistence type="predicted"/>
<organism evidence="1 2">
    <name type="scientific">Nicotiana attenuata</name>
    <name type="common">Coyote tobacco</name>
    <dbReference type="NCBI Taxonomy" id="49451"/>
    <lineage>
        <taxon>Eukaryota</taxon>
        <taxon>Viridiplantae</taxon>
        <taxon>Streptophyta</taxon>
        <taxon>Embryophyta</taxon>
        <taxon>Tracheophyta</taxon>
        <taxon>Spermatophyta</taxon>
        <taxon>Magnoliopsida</taxon>
        <taxon>eudicotyledons</taxon>
        <taxon>Gunneridae</taxon>
        <taxon>Pentapetalae</taxon>
        <taxon>asterids</taxon>
        <taxon>lamiids</taxon>
        <taxon>Solanales</taxon>
        <taxon>Solanaceae</taxon>
        <taxon>Nicotianoideae</taxon>
        <taxon>Nicotianeae</taxon>
        <taxon>Nicotiana</taxon>
    </lineage>
</organism>
<evidence type="ECO:0000313" key="2">
    <source>
        <dbReference type="Proteomes" id="UP000187609"/>
    </source>
</evidence>
<name>A0A1J6IA53_NICAT</name>
<feature type="non-terminal residue" evidence="1">
    <location>
        <position position="79"/>
    </location>
</feature>
<dbReference type="Proteomes" id="UP000187609">
    <property type="component" value="Unassembled WGS sequence"/>
</dbReference>
<keyword evidence="2" id="KW-1185">Reference proteome</keyword>
<comment type="caution">
    <text evidence="1">The sequence shown here is derived from an EMBL/GenBank/DDBJ whole genome shotgun (WGS) entry which is preliminary data.</text>
</comment>